<evidence type="ECO:0000313" key="7">
    <source>
        <dbReference type="Proteomes" id="UP000663889"/>
    </source>
</evidence>
<evidence type="ECO:0000313" key="4">
    <source>
        <dbReference type="EMBL" id="CAF1057405.1"/>
    </source>
</evidence>
<keyword evidence="1" id="KW-0472">Membrane</keyword>
<dbReference type="OrthoDB" id="10039051at2759"/>
<keyword evidence="1" id="KW-0812">Transmembrane</keyword>
<gene>
    <name evidence="5" type="ORF">JXQ802_LOCUS25434</name>
    <name evidence="2" type="ORF">RFH988_LOCUS7960</name>
    <name evidence="3" type="ORF">SEV965_LOCUS7134</name>
    <name evidence="4" type="ORF">ZHD862_LOCUS15383</name>
</gene>
<keyword evidence="6" id="KW-1185">Reference proteome</keyword>
<dbReference type="Proteomes" id="UP000663864">
    <property type="component" value="Unassembled WGS sequence"/>
</dbReference>
<protein>
    <submittedName>
        <fullName evidence="3">Uncharacterized protein</fullName>
    </submittedName>
</protein>
<comment type="caution">
    <text evidence="3">The sequence shown here is derived from an EMBL/GenBank/DDBJ whole genome shotgun (WGS) entry which is preliminary data.</text>
</comment>
<evidence type="ECO:0000313" key="2">
    <source>
        <dbReference type="EMBL" id="CAF0880911.1"/>
    </source>
</evidence>
<proteinExistence type="predicted"/>
<dbReference type="EMBL" id="CAJNOU010000245">
    <property type="protein sequence ID" value="CAF0930190.1"/>
    <property type="molecule type" value="Genomic_DNA"/>
</dbReference>
<evidence type="ECO:0000256" key="1">
    <source>
        <dbReference type="SAM" id="Phobius"/>
    </source>
</evidence>
<reference evidence="3" key="1">
    <citation type="submission" date="2021-02" db="EMBL/GenBank/DDBJ databases">
        <authorList>
            <person name="Nowell W R."/>
        </authorList>
    </citation>
    <scope>NUCLEOTIDE SEQUENCE</scope>
</reference>
<dbReference type="EMBL" id="CAJNOL010000858">
    <property type="protein sequence ID" value="CAF1220829.1"/>
    <property type="molecule type" value="Genomic_DNA"/>
</dbReference>
<dbReference type="Proteomes" id="UP000663870">
    <property type="component" value="Unassembled WGS sequence"/>
</dbReference>
<evidence type="ECO:0000313" key="3">
    <source>
        <dbReference type="EMBL" id="CAF0930190.1"/>
    </source>
</evidence>
<evidence type="ECO:0000313" key="5">
    <source>
        <dbReference type="EMBL" id="CAF1220829.1"/>
    </source>
</evidence>
<dbReference type="AlphaFoldDB" id="A0A814BRF6"/>
<organism evidence="3 7">
    <name type="scientific">Rotaria sordida</name>
    <dbReference type="NCBI Taxonomy" id="392033"/>
    <lineage>
        <taxon>Eukaryota</taxon>
        <taxon>Metazoa</taxon>
        <taxon>Spiralia</taxon>
        <taxon>Gnathifera</taxon>
        <taxon>Rotifera</taxon>
        <taxon>Eurotatoria</taxon>
        <taxon>Bdelloidea</taxon>
        <taxon>Philodinida</taxon>
        <taxon>Philodinidae</taxon>
        <taxon>Rotaria</taxon>
    </lineage>
</organism>
<keyword evidence="1" id="KW-1133">Transmembrane helix</keyword>
<dbReference type="EMBL" id="CAJNOT010000694">
    <property type="protein sequence ID" value="CAF1057405.1"/>
    <property type="molecule type" value="Genomic_DNA"/>
</dbReference>
<sequence>MTINLLVYANDDRIADLVFEPDLLWKNQNVTLSFVNGDQEKQLHFRCIYFQWFLSTHIHFKEVPLSHSADIRVGFGLDKQQSWSLIGSNSAFFSYNVKSGLDTTTILICLLIFTACCALLLFTKNRRMEYATRSMLAEEQFIEP</sequence>
<evidence type="ECO:0000313" key="6">
    <source>
        <dbReference type="Proteomes" id="UP000663870"/>
    </source>
</evidence>
<feature type="transmembrane region" description="Helical" evidence="1">
    <location>
        <begin position="104"/>
        <end position="123"/>
    </location>
</feature>
<dbReference type="Proteomes" id="UP000663882">
    <property type="component" value="Unassembled WGS sequence"/>
</dbReference>
<accession>A0A814BRF6</accession>
<name>A0A814BRF6_9BILA</name>
<dbReference type="Proteomes" id="UP000663889">
    <property type="component" value="Unassembled WGS sequence"/>
</dbReference>
<dbReference type="EMBL" id="CAJNOO010000261">
    <property type="protein sequence ID" value="CAF0880911.1"/>
    <property type="molecule type" value="Genomic_DNA"/>
</dbReference>